<dbReference type="PATRIC" id="fig|997894.4.peg.5779"/>
<dbReference type="HOGENOM" id="CLU_168871_0_0_9"/>
<reference evidence="1 2" key="1">
    <citation type="submission" date="2013-01" db="EMBL/GenBank/DDBJ databases">
        <title>The Genome Sequence of Clostridium bolteae 90A9.</title>
        <authorList>
            <consortium name="The Broad Institute Genome Sequencing Platform"/>
            <person name="Earl A."/>
            <person name="Ward D."/>
            <person name="Feldgarden M."/>
            <person name="Gevers D."/>
            <person name="Courvalin P."/>
            <person name="Lambert T."/>
            <person name="Walker B."/>
            <person name="Young S.K."/>
            <person name="Zeng Q."/>
            <person name="Gargeya S."/>
            <person name="Fitzgerald M."/>
            <person name="Haas B."/>
            <person name="Abouelleil A."/>
            <person name="Alvarado L."/>
            <person name="Arachchi H.M."/>
            <person name="Berlin A.M."/>
            <person name="Chapman S.B."/>
            <person name="Dewar J."/>
            <person name="Goldberg J."/>
            <person name="Griggs A."/>
            <person name="Gujja S."/>
            <person name="Hansen M."/>
            <person name="Howarth C."/>
            <person name="Imamovic A."/>
            <person name="Larimer J."/>
            <person name="McCowan C."/>
            <person name="Murphy C."/>
            <person name="Neiman D."/>
            <person name="Pearson M."/>
            <person name="Priest M."/>
            <person name="Roberts A."/>
            <person name="Saif S."/>
            <person name="Shea T."/>
            <person name="Sisk P."/>
            <person name="Sykes S."/>
            <person name="Wortman J."/>
            <person name="Nusbaum C."/>
            <person name="Birren B."/>
        </authorList>
    </citation>
    <scope>NUCLEOTIDE SEQUENCE [LARGE SCALE GENOMIC DNA]</scope>
    <source>
        <strain evidence="1 2">90A9</strain>
    </source>
</reference>
<dbReference type="AlphaFoldDB" id="R0A425"/>
<protein>
    <submittedName>
        <fullName evidence="1">Uncharacterized protein</fullName>
    </submittedName>
</protein>
<sequence length="123" mass="13710">MRLRRSRLGMYHHRAAIPKKDSEGSSYMEYGPAAAFQAEEWPAGGKVQAEMYGQRLPNIRNLRIQGTYKEVPGTGKVSYAVKDGPVITANDGICLCVDDAAAPDYKVIAIYPYRFLVLEVEKL</sequence>
<dbReference type="RefSeq" id="WP_002578118.1">
    <property type="nucleotide sequence ID" value="NZ_KB851182.1"/>
</dbReference>
<accession>R0A425</accession>
<dbReference type="GeneID" id="23116649"/>
<dbReference type="Proteomes" id="UP000013126">
    <property type="component" value="Unassembled WGS sequence"/>
</dbReference>
<evidence type="ECO:0000313" key="2">
    <source>
        <dbReference type="Proteomes" id="UP000013126"/>
    </source>
</evidence>
<gene>
    <name evidence="1" type="ORF">HMPREF1085_05545</name>
</gene>
<proteinExistence type="predicted"/>
<comment type="caution">
    <text evidence="1">The sequence shown here is derived from an EMBL/GenBank/DDBJ whole genome shotgun (WGS) entry which is preliminary data.</text>
</comment>
<evidence type="ECO:0000313" key="1">
    <source>
        <dbReference type="EMBL" id="ENZ46950.1"/>
    </source>
</evidence>
<name>R0A425_9FIRM</name>
<organism evidence="1 2">
    <name type="scientific">Enterocloster bolteae 90A9</name>
    <dbReference type="NCBI Taxonomy" id="997894"/>
    <lineage>
        <taxon>Bacteria</taxon>
        <taxon>Bacillati</taxon>
        <taxon>Bacillota</taxon>
        <taxon>Clostridia</taxon>
        <taxon>Lachnospirales</taxon>
        <taxon>Lachnospiraceae</taxon>
        <taxon>Enterocloster</taxon>
    </lineage>
</organism>
<keyword evidence="2" id="KW-1185">Reference proteome</keyword>
<dbReference type="OrthoDB" id="2637769at2"/>
<dbReference type="EMBL" id="AGYH01000018">
    <property type="protein sequence ID" value="ENZ46950.1"/>
    <property type="molecule type" value="Genomic_DNA"/>
</dbReference>